<dbReference type="InterPro" id="IPR043970">
    <property type="entry name" value="FUZ/MON1/HPS1_longin_3"/>
</dbReference>
<dbReference type="PANTHER" id="PTHR13027">
    <property type="entry name" value="SAND PROTEIN-RELATED"/>
    <property type="match status" value="1"/>
</dbReference>
<evidence type="ECO:0000259" key="3">
    <source>
        <dbReference type="Pfam" id="PF19036"/>
    </source>
</evidence>
<dbReference type="PANTHER" id="PTHR13027:SF7">
    <property type="entry name" value="VACUOLAR FUSION PROTEIN MON1 HOMOLOG"/>
    <property type="match status" value="1"/>
</dbReference>
<dbReference type="GO" id="GO:0032510">
    <property type="term" value="P:endosome to lysosome transport via multivesicular body sorting pathway"/>
    <property type="evidence" value="ECO:0007669"/>
    <property type="project" value="TreeGrafter"/>
</dbReference>
<name>A0A8S1H608_9PELO</name>
<dbReference type="Pfam" id="PF19037">
    <property type="entry name" value="Fuz_longin_2"/>
    <property type="match status" value="1"/>
</dbReference>
<keyword evidence="7" id="KW-1185">Reference proteome</keyword>
<comment type="caution">
    <text evidence="6">The sequence shown here is derived from an EMBL/GenBank/DDBJ whole genome shotgun (WGS) entry which is preliminary data.</text>
</comment>
<dbReference type="InterPro" id="IPR004353">
    <property type="entry name" value="Mon1"/>
</dbReference>
<evidence type="ECO:0000256" key="1">
    <source>
        <dbReference type="ARBA" id="ARBA00008968"/>
    </source>
</evidence>
<proteinExistence type="inferred from homology"/>
<feature type="domain" description="FUZ/MON1/HPS1 third Longin" evidence="5">
    <location>
        <begin position="353"/>
        <end position="451"/>
    </location>
</feature>
<accession>A0A8S1H608</accession>
<comment type="similarity">
    <text evidence="1 2">Belongs to the MON1/SAND family.</text>
</comment>
<dbReference type="Proteomes" id="UP000835052">
    <property type="component" value="Unassembled WGS sequence"/>
</dbReference>
<dbReference type="EMBL" id="CAJGYM010000017">
    <property type="protein sequence ID" value="CAD6190762.1"/>
    <property type="molecule type" value="Genomic_DNA"/>
</dbReference>
<evidence type="ECO:0000256" key="2">
    <source>
        <dbReference type="RuleBase" id="RU367048"/>
    </source>
</evidence>
<dbReference type="AlphaFoldDB" id="A0A8S1H608"/>
<gene>
    <name evidence="6" type="ORF">CAUJ_LOCUS6681</name>
</gene>
<feature type="domain" description="FUZ/MON1/HPS1 second Longin" evidence="4">
    <location>
        <begin position="217"/>
        <end position="316"/>
    </location>
</feature>
<evidence type="ECO:0000313" key="6">
    <source>
        <dbReference type="EMBL" id="CAD6190762.1"/>
    </source>
</evidence>
<dbReference type="Pfam" id="PF19038">
    <property type="entry name" value="Fuz_longin_3"/>
    <property type="match status" value="1"/>
</dbReference>
<organism evidence="6 7">
    <name type="scientific">Caenorhabditis auriculariae</name>
    <dbReference type="NCBI Taxonomy" id="2777116"/>
    <lineage>
        <taxon>Eukaryota</taxon>
        <taxon>Metazoa</taxon>
        <taxon>Ecdysozoa</taxon>
        <taxon>Nematoda</taxon>
        <taxon>Chromadorea</taxon>
        <taxon>Rhabditida</taxon>
        <taxon>Rhabditina</taxon>
        <taxon>Rhabditomorpha</taxon>
        <taxon>Rhabditoidea</taxon>
        <taxon>Rhabditidae</taxon>
        <taxon>Peloderinae</taxon>
        <taxon>Caenorhabditis</taxon>
    </lineage>
</organism>
<evidence type="ECO:0000313" key="7">
    <source>
        <dbReference type="Proteomes" id="UP000835052"/>
    </source>
</evidence>
<reference evidence="6" key="1">
    <citation type="submission" date="2020-10" db="EMBL/GenBank/DDBJ databases">
        <authorList>
            <person name="Kikuchi T."/>
        </authorList>
    </citation>
    <scope>NUCLEOTIDE SEQUENCE</scope>
    <source>
        <strain evidence="6">NKZ352</strain>
    </source>
</reference>
<dbReference type="PRINTS" id="PR01546">
    <property type="entry name" value="YEAST73DUF"/>
</dbReference>
<dbReference type="InterPro" id="IPR043972">
    <property type="entry name" value="FUZ/MON1/HPS1_longin_1"/>
</dbReference>
<evidence type="ECO:0000259" key="4">
    <source>
        <dbReference type="Pfam" id="PF19037"/>
    </source>
</evidence>
<dbReference type="OrthoDB" id="272411at2759"/>
<dbReference type="InterPro" id="IPR043971">
    <property type="entry name" value="FUZ/MON1/HPS1_longin_2"/>
</dbReference>
<evidence type="ECO:0000259" key="5">
    <source>
        <dbReference type="Pfam" id="PF19038"/>
    </source>
</evidence>
<protein>
    <recommendedName>
        <fullName evidence="2">Vacuolar fusion protein MON1 homolog</fullName>
    </recommendedName>
</protein>
<dbReference type="GO" id="GO:0006623">
    <property type="term" value="P:protein targeting to vacuole"/>
    <property type="evidence" value="ECO:0007669"/>
    <property type="project" value="UniProtKB-UniRule"/>
</dbReference>
<comment type="function">
    <text evidence="2">Plays an important role in membrane trafficking through the secretory apparatus.</text>
</comment>
<dbReference type="GO" id="GO:0035658">
    <property type="term" value="C:Mon1-Ccz1 complex"/>
    <property type="evidence" value="ECO:0007669"/>
    <property type="project" value="TreeGrafter"/>
</dbReference>
<dbReference type="Pfam" id="PF19036">
    <property type="entry name" value="Fuz_longin_1"/>
    <property type="match status" value="1"/>
</dbReference>
<feature type="domain" description="FUZ/MON1/HPS1 first Longin" evidence="3">
    <location>
        <begin position="56"/>
        <end position="171"/>
    </location>
</feature>
<sequence>MEIEAPGGSESFTEDDIQNLSLQQIDLPEQDAETASIMESDETVLDRLACLPYQAFVLSEYGRPIFVNSGNEEQLCSLFAVIGIFVSRVKLWGDELMTITSKDRQIQFLHRTPLILCIVSKYGEKLDEQLEVLFEQIVSTLSRAQLESVYRKKGDNYDLRRLLRGTDRLIESSVSSWRGTLSSIHSAISVLPMNPGDREFLSATMSGCLGAAKLDGALFGVMVAHRQIASYVRFKNYVMHPRDMNIVINLVSDKSLQVAEAQTWTPICLPHFNDTGFFYAYIAYPWEAKGIPACLVLLSVKRDHFDGLNEVKKRILFKKIGSEREIFFGNFSTAVVKPNLFAISQIGSNSESLWSFVYRNHLSKQVCISASKIPLISREERWDSRSDLRKADALVSKEGHLRTLFVRNTKNSLLIWVTDKFSLQCVFGPFVSAIVAFTVVDKLLKSLKSHEQRYFIIHTPSF</sequence>